<name>A0ABR4AV66_9LECA</name>
<protein>
    <submittedName>
        <fullName evidence="2">Uncharacterized protein</fullName>
    </submittedName>
</protein>
<feature type="compositionally biased region" description="Polar residues" evidence="1">
    <location>
        <begin position="75"/>
        <end position="115"/>
    </location>
</feature>
<feature type="region of interest" description="Disordered" evidence="1">
    <location>
        <begin position="75"/>
        <end position="155"/>
    </location>
</feature>
<keyword evidence="3" id="KW-1185">Reference proteome</keyword>
<accession>A0ABR4AV66</accession>
<sequence length="254" mass="27667">MPERPTLRLGLDQQNLPSNSVASVYANVPSGVGAAIGSVNLSPVSSINEGSQYSGSQYSETQSPLARTQYAHPFDQSNSLSINPQTQQRQTKLFRQTISSSAQPTSELTGNTSTYRDYDFSDAHRAPTQPQNAPQHAATFPQVQNPTSGISPLASSNTMLYDQRQTIYPQATAGLGFYQASYSQNVELSGGQTGQMVPENLRYDPPNPQPSAIPQAPTSQSGSDSYVYDPLASYQGPIYDELTQQPFLPLRRRR</sequence>
<reference evidence="2 3" key="1">
    <citation type="submission" date="2024-09" db="EMBL/GenBank/DDBJ databases">
        <title>Rethinking Asexuality: The Enigmatic Case of Functional Sexual Genes in Lepraria (Stereocaulaceae).</title>
        <authorList>
            <person name="Doellman M."/>
            <person name="Sun Y."/>
            <person name="Barcenas-Pena A."/>
            <person name="Lumbsch H.T."/>
            <person name="Grewe F."/>
        </authorList>
    </citation>
    <scope>NUCLEOTIDE SEQUENCE [LARGE SCALE GENOMIC DNA]</scope>
    <source>
        <strain evidence="2 3">Grewe 0041</strain>
    </source>
</reference>
<dbReference type="Proteomes" id="UP001590951">
    <property type="component" value="Unassembled WGS sequence"/>
</dbReference>
<feature type="compositionally biased region" description="Basic and acidic residues" evidence="1">
    <location>
        <begin position="116"/>
        <end position="125"/>
    </location>
</feature>
<dbReference type="EMBL" id="JBHFEH010000063">
    <property type="protein sequence ID" value="KAL2049449.1"/>
    <property type="molecule type" value="Genomic_DNA"/>
</dbReference>
<proteinExistence type="predicted"/>
<comment type="caution">
    <text evidence="2">The sequence shown here is derived from an EMBL/GenBank/DDBJ whole genome shotgun (WGS) entry which is preliminary data.</text>
</comment>
<evidence type="ECO:0000313" key="2">
    <source>
        <dbReference type="EMBL" id="KAL2049449.1"/>
    </source>
</evidence>
<feature type="compositionally biased region" description="Polar residues" evidence="1">
    <location>
        <begin position="212"/>
        <end position="224"/>
    </location>
</feature>
<feature type="region of interest" description="Disordered" evidence="1">
    <location>
        <begin position="189"/>
        <end position="230"/>
    </location>
</feature>
<evidence type="ECO:0000313" key="3">
    <source>
        <dbReference type="Proteomes" id="UP001590951"/>
    </source>
</evidence>
<evidence type="ECO:0000256" key="1">
    <source>
        <dbReference type="SAM" id="MobiDB-lite"/>
    </source>
</evidence>
<organism evidence="2 3">
    <name type="scientific">Lepraria finkii</name>
    <dbReference type="NCBI Taxonomy" id="1340010"/>
    <lineage>
        <taxon>Eukaryota</taxon>
        <taxon>Fungi</taxon>
        <taxon>Dikarya</taxon>
        <taxon>Ascomycota</taxon>
        <taxon>Pezizomycotina</taxon>
        <taxon>Lecanoromycetes</taxon>
        <taxon>OSLEUM clade</taxon>
        <taxon>Lecanoromycetidae</taxon>
        <taxon>Lecanorales</taxon>
        <taxon>Lecanorineae</taxon>
        <taxon>Stereocaulaceae</taxon>
        <taxon>Lepraria</taxon>
    </lineage>
</organism>
<gene>
    <name evidence="2" type="ORF">ABVK25_010244</name>
</gene>
<feature type="compositionally biased region" description="Polar residues" evidence="1">
    <location>
        <begin position="141"/>
        <end position="155"/>
    </location>
</feature>